<dbReference type="HOGENOM" id="CLU_3356797_0_0_9"/>
<name>M5AB27_LEVBR</name>
<dbReference type="Proteomes" id="UP000012042">
    <property type="component" value="Chromosome"/>
</dbReference>
<proteinExistence type="predicted"/>
<sequence length="36" mass="4349">MATTTNQETPSLNHKKRDRDYFRPRFSFTLDYVKAL</sequence>
<evidence type="ECO:0000313" key="2">
    <source>
        <dbReference type="Proteomes" id="UP000012042"/>
    </source>
</evidence>
<organism evidence="1 2">
    <name type="scientific">Levilactobacillus brevis KB290</name>
    <dbReference type="NCBI Taxonomy" id="1001583"/>
    <lineage>
        <taxon>Bacteria</taxon>
        <taxon>Bacillati</taxon>
        <taxon>Bacillota</taxon>
        <taxon>Bacilli</taxon>
        <taxon>Lactobacillales</taxon>
        <taxon>Lactobacillaceae</taxon>
        <taxon>Levilactobacillus</taxon>
    </lineage>
</organism>
<reference evidence="1 2" key="1">
    <citation type="journal article" date="2013" name="PLoS ONE">
        <title>Genomic Analysis by Deep Sequencing of the Probiotic Lactobacillus brevis KB290 Harboring Nine Plasmids Reveals Genomic Stability.</title>
        <authorList>
            <person name="Fukao M."/>
            <person name="Oshima K."/>
            <person name="Morita H."/>
            <person name="Toh H."/>
            <person name="Suda W."/>
            <person name="Kim S.W."/>
            <person name="Suzuki S."/>
            <person name="Yakabe T."/>
            <person name="Hattori M."/>
            <person name="Yajima N."/>
        </authorList>
    </citation>
    <scope>NUCLEOTIDE SEQUENCE [LARGE SCALE GENOMIC DNA]</scope>
    <source>
        <strain evidence="1 2">KB290</strain>
    </source>
</reference>
<dbReference type="AlphaFoldDB" id="M5AB27"/>
<dbReference type="KEGG" id="lbk:LVISKB_0363"/>
<evidence type="ECO:0000313" key="1">
    <source>
        <dbReference type="EMBL" id="BAN05998.1"/>
    </source>
</evidence>
<gene>
    <name evidence="1" type="ORF">LVISKB_0363</name>
</gene>
<accession>M5AB27</accession>
<protein>
    <submittedName>
        <fullName evidence="1">Uncharacterized protein</fullName>
    </submittedName>
</protein>
<dbReference type="EMBL" id="AP012167">
    <property type="protein sequence ID" value="BAN05998.1"/>
    <property type="molecule type" value="Genomic_DNA"/>
</dbReference>